<evidence type="ECO:0000313" key="2">
    <source>
        <dbReference type="EMBL" id="EMS80134.1"/>
    </source>
</evidence>
<accession>S0G3P8</accession>
<organism evidence="1 3">
    <name type="scientific">Desulfotignum phosphitoxidans DSM 13687</name>
    <dbReference type="NCBI Taxonomy" id="1286635"/>
    <lineage>
        <taxon>Bacteria</taxon>
        <taxon>Pseudomonadati</taxon>
        <taxon>Thermodesulfobacteriota</taxon>
        <taxon>Desulfobacteria</taxon>
        <taxon>Desulfobacterales</taxon>
        <taxon>Desulfobacteraceae</taxon>
        <taxon>Desulfotignum</taxon>
    </lineage>
</organism>
<dbReference type="AlphaFoldDB" id="S0G3P8"/>
<reference evidence="1 3" key="1">
    <citation type="journal article" date="2013" name="Genome Announc.">
        <title>Draft Genome Sequence of Desulfotignum phosphitoxidans DSM 13687 Strain FiPS-3.</title>
        <authorList>
            <person name="Poehlein A."/>
            <person name="Daniel R."/>
            <person name="Simeonova D.D."/>
        </authorList>
    </citation>
    <scope>NUCLEOTIDE SEQUENCE [LARGE SCALE GENOMIC DNA]</scope>
    <source>
        <strain evidence="1 3">DSM 13687</strain>
    </source>
</reference>
<dbReference type="EMBL" id="APJX01000003">
    <property type="protein sequence ID" value="EMS80134.1"/>
    <property type="molecule type" value="Genomic_DNA"/>
</dbReference>
<dbReference type="RefSeq" id="WP_006965474.1">
    <property type="nucleotide sequence ID" value="NZ_APJX01000003.1"/>
</dbReference>
<evidence type="ECO:0000313" key="3">
    <source>
        <dbReference type="Proteomes" id="UP000014216"/>
    </source>
</evidence>
<dbReference type="EMBL" id="APJX01000008">
    <property type="protein sequence ID" value="EMS78446.1"/>
    <property type="molecule type" value="Genomic_DNA"/>
</dbReference>
<comment type="caution">
    <text evidence="1">The sequence shown here is derived from an EMBL/GenBank/DDBJ whole genome shotgun (WGS) entry which is preliminary data.</text>
</comment>
<protein>
    <submittedName>
        <fullName evidence="1">Uncharacterized protein</fullName>
    </submittedName>
</protein>
<keyword evidence="3" id="KW-1185">Reference proteome</keyword>
<evidence type="ECO:0000313" key="1">
    <source>
        <dbReference type="EMBL" id="EMS78446.1"/>
    </source>
</evidence>
<dbReference type="Proteomes" id="UP000014216">
    <property type="component" value="Unassembled WGS sequence"/>
</dbReference>
<proteinExistence type="predicted"/>
<gene>
    <name evidence="2" type="ORF">Dpo_3c02780</name>
    <name evidence="1" type="ORF">Dpo_8c01130</name>
</gene>
<name>S0G3P8_9BACT</name>
<sequence>MIRYEYSKNGERRLISRVLRNIHKIKAHIHTGKFSSDYSFNEVRKALGNFKITDNNYNKNYERAAIRNTKKQLFKLFFNNQKPGVPKTYLEIYGKTLCHSTVKDLYQKLPHLRVSQLEYTIDLFCNNHEEVAYLFYILRRHLFFPYAKSTSMSGGRYSLLDLNRSTNAVFEINYKSRIWAAKVYERGPDGPNNQTAVKRRKRWKHLDCDRVRIEITAKRKKLKTKNTATIEELFNSPKFTKMLGFQNSQRSHFNFKCFKSHKDLPKFYEEYSTTDANGNYECFQEEYFNAKNTFITNSSRLIEENTELNSLKKRIVKSVESFDKTWIQKTKRLELIDVNRDDI</sequence>